<evidence type="ECO:0000259" key="1">
    <source>
        <dbReference type="Pfam" id="PF17775"/>
    </source>
</evidence>
<reference evidence="2 3" key="1">
    <citation type="submission" date="2019-03" db="EMBL/GenBank/DDBJ databases">
        <title>Diverse conjugative elements silence natural transformation in Legionella species.</title>
        <authorList>
            <person name="Durieux I."/>
            <person name="Ginevra C."/>
            <person name="Attaiech L."/>
            <person name="Picq K."/>
            <person name="Juan P.A."/>
            <person name="Jarraud S."/>
            <person name="Charpentier X."/>
        </authorList>
    </citation>
    <scope>NUCLEOTIDE SEQUENCE [LARGE SCALE GENOMIC DNA]</scope>
    <source>
        <strain evidence="2 3">HL-0427-4011</strain>
    </source>
</reference>
<dbReference type="SUPFAM" id="SSF54427">
    <property type="entry name" value="NTF2-like"/>
    <property type="match status" value="1"/>
</dbReference>
<protein>
    <recommendedName>
        <fullName evidence="1">YchJ-like middle NTF2-like domain-containing protein</fullName>
    </recommendedName>
</protein>
<sequence>MKSCPCGSPSDYEHCCAPYHKNIKKAENPETLMRSRYSAYYFANMDYIERTMKGKALVGFDKEAMQKRAQHVCWLNLQVLSAETPQPKKGYVEFVAKYMEADKIKSIHEISEFACIDDAWFYIDGKHSQQIKQKKEEKINRNQPCPCGSQRKYKNCHAKNRI</sequence>
<dbReference type="Gene3D" id="3.10.450.50">
    <property type="match status" value="1"/>
</dbReference>
<feature type="domain" description="YchJ-like middle NTF2-like" evidence="1">
    <location>
        <begin position="28"/>
        <end position="125"/>
    </location>
</feature>
<dbReference type="InterPro" id="IPR032710">
    <property type="entry name" value="NTF2-like_dom_sf"/>
</dbReference>
<dbReference type="SUPFAM" id="SSF103642">
    <property type="entry name" value="Sec-C motif"/>
    <property type="match status" value="1"/>
</dbReference>
<dbReference type="Pfam" id="PF02810">
    <property type="entry name" value="SEC-C"/>
    <property type="match status" value="1"/>
</dbReference>
<dbReference type="EMBL" id="CP038254">
    <property type="protein sequence ID" value="QBR83529.1"/>
    <property type="molecule type" value="Genomic_DNA"/>
</dbReference>
<dbReference type="AlphaFoldDB" id="A0AAX1EFD1"/>
<accession>A0AAX1EFD1</accession>
<dbReference type="InterPro" id="IPR048469">
    <property type="entry name" value="YchJ-like_M"/>
</dbReference>
<dbReference type="Proteomes" id="UP000295517">
    <property type="component" value="Chromosome"/>
</dbReference>
<dbReference type="InterPro" id="IPR004027">
    <property type="entry name" value="SEC_C_motif"/>
</dbReference>
<dbReference type="RefSeq" id="WP_135059908.1">
    <property type="nucleotide sequence ID" value="NZ_CP038254.1"/>
</dbReference>
<organism evidence="2 3">
    <name type="scientific">Legionella israelensis</name>
    <dbReference type="NCBI Taxonomy" id="454"/>
    <lineage>
        <taxon>Bacteria</taxon>
        <taxon>Pseudomonadati</taxon>
        <taxon>Pseudomonadota</taxon>
        <taxon>Gammaproteobacteria</taxon>
        <taxon>Legionellales</taxon>
        <taxon>Legionellaceae</taxon>
        <taxon>Legionella</taxon>
    </lineage>
</organism>
<dbReference type="PANTHER" id="PTHR33747">
    <property type="entry name" value="UPF0225 PROTEIN SCO1677"/>
    <property type="match status" value="1"/>
</dbReference>
<proteinExistence type="predicted"/>
<name>A0AAX1EFD1_9GAMM</name>
<evidence type="ECO:0000313" key="3">
    <source>
        <dbReference type="Proteomes" id="UP000295517"/>
    </source>
</evidence>
<evidence type="ECO:0000313" key="2">
    <source>
        <dbReference type="EMBL" id="QBR83529.1"/>
    </source>
</evidence>
<dbReference type="Pfam" id="PF17775">
    <property type="entry name" value="YchJ_M-like"/>
    <property type="match status" value="1"/>
</dbReference>
<gene>
    <name evidence="2" type="ORF">E3983_03640</name>
</gene>
<dbReference type="PANTHER" id="PTHR33747:SF1">
    <property type="entry name" value="ADENYLATE CYCLASE-ASSOCIATED CAP C-TERMINAL DOMAIN-CONTAINING PROTEIN"/>
    <property type="match status" value="1"/>
</dbReference>